<dbReference type="InterPro" id="IPR017781">
    <property type="entry name" value="ABC_transptr_urea_ATP-bd_UrtD"/>
</dbReference>
<comment type="caution">
    <text evidence="5">The sequence shown here is derived from an EMBL/GenBank/DDBJ whole genome shotgun (WGS) entry which is preliminary data.</text>
</comment>
<dbReference type="InterPro" id="IPR051120">
    <property type="entry name" value="ABC_AA/LPS_Transport"/>
</dbReference>
<keyword evidence="3 5" id="KW-0067">ATP-binding</keyword>
<dbReference type="GO" id="GO:0016887">
    <property type="term" value="F:ATP hydrolysis activity"/>
    <property type="evidence" value="ECO:0007669"/>
    <property type="project" value="InterPro"/>
</dbReference>
<name>A0A4R1I8Q6_ANCAQ</name>
<keyword evidence="6" id="KW-1185">Reference proteome</keyword>
<accession>A0A4R1I8Q6</accession>
<sequence length="248" mass="27400">MSGLLEIRNLSKSFDATKVINDFSMEVVEGTICCLVGPNGAGKTTTMDLITGRIKPTSGKVFFANDDITAKHEHLIARAGIGRKFQVPAVLRDMSVQQNLEVAFSRQTNPFRNLFKFRKAGLKDKLDEVATLAGLTGRLKERAGILSHGETQWLEIGMVLMQEPRLLLMDEPIAGMTEGEAEKTAQIFKDLRKSATLLVVEHDMGFVREIADVVVVMHMGSLLAQGTIQQIEADRRVRDVYLGEQEAA</sequence>
<dbReference type="GO" id="GO:0005524">
    <property type="term" value="F:ATP binding"/>
    <property type="evidence" value="ECO:0007669"/>
    <property type="project" value="UniProtKB-KW"/>
</dbReference>
<organism evidence="5 6">
    <name type="scientific">Ancylobacter aquaticus</name>
    <dbReference type="NCBI Taxonomy" id="100"/>
    <lineage>
        <taxon>Bacteria</taxon>
        <taxon>Pseudomonadati</taxon>
        <taxon>Pseudomonadota</taxon>
        <taxon>Alphaproteobacteria</taxon>
        <taxon>Hyphomicrobiales</taxon>
        <taxon>Xanthobacteraceae</taxon>
        <taxon>Ancylobacter</taxon>
    </lineage>
</organism>
<gene>
    <name evidence="5" type="ORF">EV667_3210</name>
</gene>
<evidence type="ECO:0000256" key="3">
    <source>
        <dbReference type="ARBA" id="ARBA00022840"/>
    </source>
</evidence>
<evidence type="ECO:0000259" key="4">
    <source>
        <dbReference type="PROSITE" id="PS50893"/>
    </source>
</evidence>
<dbReference type="Pfam" id="PF00005">
    <property type="entry name" value="ABC_tran"/>
    <property type="match status" value="1"/>
</dbReference>
<dbReference type="InterPro" id="IPR003439">
    <property type="entry name" value="ABC_transporter-like_ATP-bd"/>
</dbReference>
<evidence type="ECO:0000256" key="1">
    <source>
        <dbReference type="ARBA" id="ARBA00022448"/>
    </source>
</evidence>
<evidence type="ECO:0000313" key="6">
    <source>
        <dbReference type="Proteomes" id="UP000295030"/>
    </source>
</evidence>
<dbReference type="PANTHER" id="PTHR45772">
    <property type="entry name" value="CONSERVED COMPONENT OF ABC TRANSPORTER FOR NATURAL AMINO ACIDS-RELATED"/>
    <property type="match status" value="1"/>
</dbReference>
<dbReference type="InterPro" id="IPR003593">
    <property type="entry name" value="AAA+_ATPase"/>
</dbReference>
<dbReference type="Gene3D" id="3.40.50.300">
    <property type="entry name" value="P-loop containing nucleotide triphosphate hydrolases"/>
    <property type="match status" value="1"/>
</dbReference>
<dbReference type="AlphaFoldDB" id="A0A4R1I8Q6"/>
<keyword evidence="1" id="KW-0813">Transport</keyword>
<dbReference type="RefSeq" id="WP_131836256.1">
    <property type="nucleotide sequence ID" value="NZ_SMFY01000002.1"/>
</dbReference>
<protein>
    <submittedName>
        <fullName evidence="5">Urea transport system ATP-binding protein</fullName>
    </submittedName>
</protein>
<dbReference type="SUPFAM" id="SSF52540">
    <property type="entry name" value="P-loop containing nucleoside triphosphate hydrolases"/>
    <property type="match status" value="1"/>
</dbReference>
<evidence type="ECO:0000256" key="2">
    <source>
        <dbReference type="ARBA" id="ARBA00022741"/>
    </source>
</evidence>
<dbReference type="PROSITE" id="PS50893">
    <property type="entry name" value="ABC_TRANSPORTER_2"/>
    <property type="match status" value="1"/>
</dbReference>
<keyword evidence="2" id="KW-0547">Nucleotide-binding</keyword>
<proteinExistence type="predicted"/>
<dbReference type="OrthoDB" id="7158404at2"/>
<dbReference type="CDD" id="cd03219">
    <property type="entry name" value="ABC_Mj1267_LivG_branched"/>
    <property type="match status" value="1"/>
</dbReference>
<feature type="domain" description="ABC transporter" evidence="4">
    <location>
        <begin position="5"/>
        <end position="244"/>
    </location>
</feature>
<dbReference type="PANTHER" id="PTHR45772:SF8">
    <property type="entry name" value="HIGH-AFFINITY BRANCHED-CHAIN AMINO ACID TRANSPORT ATP-BINDING PROTEIN"/>
    <property type="match status" value="1"/>
</dbReference>
<evidence type="ECO:0000313" key="5">
    <source>
        <dbReference type="EMBL" id="TCK29189.1"/>
    </source>
</evidence>
<dbReference type="SMART" id="SM00382">
    <property type="entry name" value="AAA"/>
    <property type="match status" value="1"/>
</dbReference>
<reference evidence="5 6" key="1">
    <citation type="submission" date="2019-03" db="EMBL/GenBank/DDBJ databases">
        <title>Genomic Encyclopedia of Type Strains, Phase IV (KMG-IV): sequencing the most valuable type-strain genomes for metagenomic binning, comparative biology and taxonomic classification.</title>
        <authorList>
            <person name="Goeker M."/>
        </authorList>
    </citation>
    <scope>NUCLEOTIDE SEQUENCE [LARGE SCALE GENOMIC DNA]</scope>
    <source>
        <strain evidence="5 6">DSM 101</strain>
    </source>
</reference>
<dbReference type="InterPro" id="IPR027417">
    <property type="entry name" value="P-loop_NTPase"/>
</dbReference>
<dbReference type="GO" id="GO:0005886">
    <property type="term" value="C:plasma membrane"/>
    <property type="evidence" value="ECO:0007669"/>
    <property type="project" value="TreeGrafter"/>
</dbReference>
<dbReference type="NCBIfam" id="TIGR03411">
    <property type="entry name" value="urea_trans_UrtD"/>
    <property type="match status" value="1"/>
</dbReference>
<dbReference type="EMBL" id="SMFY01000002">
    <property type="protein sequence ID" value="TCK29189.1"/>
    <property type="molecule type" value="Genomic_DNA"/>
</dbReference>
<dbReference type="Proteomes" id="UP000295030">
    <property type="component" value="Unassembled WGS sequence"/>
</dbReference>